<dbReference type="Pfam" id="PF20060">
    <property type="entry name" value="DUF6459"/>
    <property type="match status" value="1"/>
</dbReference>
<dbReference type="EMBL" id="CAEZSI010000102">
    <property type="protein sequence ID" value="CAB4543313.1"/>
    <property type="molecule type" value="Genomic_DNA"/>
</dbReference>
<reference evidence="1" key="1">
    <citation type="submission" date="2020-05" db="EMBL/GenBank/DDBJ databases">
        <authorList>
            <person name="Chiriac C."/>
            <person name="Salcher M."/>
            <person name="Ghai R."/>
            <person name="Kavagutti S V."/>
        </authorList>
    </citation>
    <scope>NUCLEOTIDE SEQUENCE</scope>
</reference>
<accession>A0A6J6BYK4</accession>
<sequence length="175" mass="20379">MTTNKVIEEEVIINSFPIEHFCTENDADWKHPLLEIFRPKPTLPEGQRLKLYLVPSRFDDEYDPDFAPEPTSAQDLPNLAQWVERFICNVVEIWAGRRSPGQISNQCHHRIFSELVRKSGSQKQVGHIRKIHIQEPLDGICEATVTVRFENRLRSVMLRFEGVDKRWLCTALTLL</sequence>
<name>A0A6J6BYK4_9ZZZZ</name>
<organism evidence="1">
    <name type="scientific">freshwater metagenome</name>
    <dbReference type="NCBI Taxonomy" id="449393"/>
    <lineage>
        <taxon>unclassified sequences</taxon>
        <taxon>metagenomes</taxon>
        <taxon>ecological metagenomes</taxon>
    </lineage>
</organism>
<evidence type="ECO:0000313" key="1">
    <source>
        <dbReference type="EMBL" id="CAB4543313.1"/>
    </source>
</evidence>
<protein>
    <submittedName>
        <fullName evidence="1">Unannotated protein</fullName>
    </submittedName>
</protein>
<gene>
    <name evidence="1" type="ORF">UFOPK1412_00768</name>
</gene>
<dbReference type="AlphaFoldDB" id="A0A6J6BYK4"/>
<dbReference type="InterPro" id="IPR045596">
    <property type="entry name" value="DUF6459"/>
</dbReference>
<proteinExistence type="predicted"/>